<organism evidence="5 6">
    <name type="scientific">Lyngbya aestuarii BL J</name>
    <dbReference type="NCBI Taxonomy" id="1348334"/>
    <lineage>
        <taxon>Bacteria</taxon>
        <taxon>Bacillati</taxon>
        <taxon>Cyanobacteriota</taxon>
        <taxon>Cyanophyceae</taxon>
        <taxon>Oscillatoriophycideae</taxon>
        <taxon>Oscillatoriales</taxon>
        <taxon>Microcoleaceae</taxon>
        <taxon>Lyngbya</taxon>
    </lineage>
</organism>
<reference evidence="5 6" key="1">
    <citation type="journal article" date="2013" name="Front. Microbiol.">
        <title>Comparative genomic analyses of the cyanobacterium, Lyngbya aestuarii BL J, a powerful hydrogen producer.</title>
        <authorList>
            <person name="Kothari A."/>
            <person name="Vaughn M."/>
            <person name="Garcia-Pichel F."/>
        </authorList>
    </citation>
    <scope>NUCLEOTIDE SEQUENCE [LARGE SCALE GENOMIC DNA]</scope>
    <source>
        <strain evidence="5 6">BL J</strain>
    </source>
</reference>
<evidence type="ECO:0000256" key="1">
    <source>
        <dbReference type="ARBA" id="ARBA00022549"/>
    </source>
</evidence>
<dbReference type="EMBL" id="AUZM01000077">
    <property type="protein sequence ID" value="ERT04866.1"/>
    <property type="molecule type" value="Genomic_DNA"/>
</dbReference>
<dbReference type="PATRIC" id="fig|1348334.3.peg.4992"/>
<dbReference type="PANTHER" id="PTHR12697:SF5">
    <property type="entry name" value="DEOXYHYPUSINE HYDROXYLASE"/>
    <property type="match status" value="1"/>
</dbReference>
<dbReference type="InterPro" id="IPR027417">
    <property type="entry name" value="P-loop_NTPase"/>
</dbReference>
<dbReference type="Gene3D" id="3.40.50.300">
    <property type="entry name" value="P-loop containing nucleotide triphosphate hydrolases"/>
    <property type="match status" value="1"/>
</dbReference>
<dbReference type="AlphaFoldDB" id="U7QDQ0"/>
<gene>
    <name evidence="5" type="ORF">M595_5184</name>
</gene>
<dbReference type="GO" id="GO:0030089">
    <property type="term" value="C:phycobilisome"/>
    <property type="evidence" value="ECO:0007669"/>
    <property type="project" value="UniProtKB-KW"/>
</dbReference>
<name>U7QDQ0_9CYAN</name>
<evidence type="ECO:0000256" key="3">
    <source>
        <dbReference type="SAM" id="Coils"/>
    </source>
</evidence>
<keyword evidence="6" id="KW-1185">Reference proteome</keyword>
<dbReference type="InterPro" id="IPR004155">
    <property type="entry name" value="PBS_lyase_HEAT"/>
</dbReference>
<sequence length="715" mass="79386">MDIKKNINFFALILLGCLFPLLSASPGWTQTCTETEIRANLLKLKDFYDPSGRKIAQCGKDAIQPLISIIQNKQGNTTAQRFTATEVRGNAVWALTRIYDDSPEVINVLLGVIEDKQDDKWVREAAIRNWNNIFILNQNEERPPEMVKALLAVFKDKQDDSSVRSSAASALGNIGEGSPEVVQDLLAVLNDKQDDSWVRGDTASALGRINEGSPEVVQALLAVLNDKQDDADVRDNAASALGDIGEDSPEVVQDLLAVLNDKQDDAEVRGDAAGALGRIGEDSPEVVQALLAVLNDKQDDSWVRRNVASALGNIGEGKPEVVQALLAVLNDKQDDSEVRSSAALALEDIGEGSPEVVQALLKVLNDKQDDADVRSYAALALEDIGEGLPEVVNALLGVVGDKQDDSEVRHYAASSLTIKLSYLLAETDNLSIQELEQWIELYKPGLAVEDIDEIRRDNLRRNINNLERRLQQKKESQKNRLLLQITGLAILLHVLFWTGLIFLYPKSPQVRATFFWNPKVRKIVGLWYVGLALTWVPFLRERLFEPFRESLLSDADLENFNPQTYFAKSPVQHEASGEIQPLNKAIPEINGQILLVGESGLGKSMFLRHLVQSSEGIVVYLPAHQCDAGVIAAIQEKLDDYVKQDPYFLQSLIYHCAIDICIDGLNEVTPDTQANLIKFVESNFKTNIMMTTQPNWTPLPTEMLKIYTLKPLKYE</sequence>
<dbReference type="InterPro" id="IPR016024">
    <property type="entry name" value="ARM-type_fold"/>
</dbReference>
<keyword evidence="1" id="KW-0042">Antenna complex</keyword>
<dbReference type="PANTHER" id="PTHR12697">
    <property type="entry name" value="PBS LYASE HEAT-LIKE PROTEIN"/>
    <property type="match status" value="1"/>
</dbReference>
<dbReference type="SUPFAM" id="SSF52540">
    <property type="entry name" value="P-loop containing nucleoside triphosphate hydrolases"/>
    <property type="match status" value="1"/>
</dbReference>
<dbReference type="GO" id="GO:0016491">
    <property type="term" value="F:oxidoreductase activity"/>
    <property type="evidence" value="ECO:0007669"/>
    <property type="project" value="TreeGrafter"/>
</dbReference>
<keyword evidence="4" id="KW-1133">Transmembrane helix</keyword>
<keyword evidence="4" id="KW-0812">Transmembrane</keyword>
<keyword evidence="2" id="KW-0605">Phycobilisome</keyword>
<dbReference type="SUPFAM" id="SSF48371">
    <property type="entry name" value="ARM repeat"/>
    <property type="match status" value="1"/>
</dbReference>
<keyword evidence="4" id="KW-0472">Membrane</keyword>
<proteinExistence type="predicted"/>
<feature type="transmembrane region" description="Helical" evidence="4">
    <location>
        <begin position="481"/>
        <end position="503"/>
    </location>
</feature>
<accession>U7QDQ0</accession>
<keyword evidence="3" id="KW-0175">Coiled coil</keyword>
<evidence type="ECO:0000256" key="2">
    <source>
        <dbReference type="ARBA" id="ARBA00022738"/>
    </source>
</evidence>
<evidence type="ECO:0000256" key="4">
    <source>
        <dbReference type="SAM" id="Phobius"/>
    </source>
</evidence>
<feature type="coiled-coil region" evidence="3">
    <location>
        <begin position="449"/>
        <end position="480"/>
    </location>
</feature>
<dbReference type="Pfam" id="PF03130">
    <property type="entry name" value="HEAT_PBS"/>
    <property type="match status" value="1"/>
</dbReference>
<feature type="transmembrane region" description="Helical" evidence="4">
    <location>
        <begin position="523"/>
        <end position="540"/>
    </location>
</feature>
<evidence type="ECO:0000313" key="5">
    <source>
        <dbReference type="EMBL" id="ERT04866.1"/>
    </source>
</evidence>
<dbReference type="SMART" id="SM00185">
    <property type="entry name" value="ARM"/>
    <property type="match status" value="5"/>
</dbReference>
<dbReference type="PROSITE" id="PS51257">
    <property type="entry name" value="PROKAR_LIPOPROTEIN"/>
    <property type="match status" value="1"/>
</dbReference>
<dbReference type="Gene3D" id="1.25.10.10">
    <property type="entry name" value="Leucine-rich Repeat Variant"/>
    <property type="match status" value="5"/>
</dbReference>
<protein>
    <submittedName>
        <fullName evidence="5">AAA domain family protein</fullName>
    </submittedName>
</protein>
<evidence type="ECO:0000313" key="6">
    <source>
        <dbReference type="Proteomes" id="UP000017127"/>
    </source>
</evidence>
<comment type="caution">
    <text evidence="5">The sequence shown here is derived from an EMBL/GenBank/DDBJ whole genome shotgun (WGS) entry which is preliminary data.</text>
</comment>
<dbReference type="Proteomes" id="UP000017127">
    <property type="component" value="Unassembled WGS sequence"/>
</dbReference>
<dbReference type="InterPro" id="IPR011989">
    <property type="entry name" value="ARM-like"/>
</dbReference>
<dbReference type="InterPro" id="IPR000225">
    <property type="entry name" value="Armadillo"/>
</dbReference>
<dbReference type="Pfam" id="PF13646">
    <property type="entry name" value="HEAT_2"/>
    <property type="match status" value="2"/>
</dbReference>
<dbReference type="SMART" id="SM00567">
    <property type="entry name" value="EZ_HEAT"/>
    <property type="match status" value="8"/>
</dbReference>